<proteinExistence type="predicted"/>
<reference evidence="2 3" key="1">
    <citation type="journal article" date="2015" name="Genome Announc.">
        <title>Expanding the biotechnology potential of lactobacilli through comparative genomics of 213 strains and associated genera.</title>
        <authorList>
            <person name="Sun Z."/>
            <person name="Harris H.M."/>
            <person name="McCann A."/>
            <person name="Guo C."/>
            <person name="Argimon S."/>
            <person name="Zhang W."/>
            <person name="Yang X."/>
            <person name="Jeffery I.B."/>
            <person name="Cooney J.C."/>
            <person name="Kagawa T.F."/>
            <person name="Liu W."/>
            <person name="Song Y."/>
            <person name="Salvetti E."/>
            <person name="Wrobel A."/>
            <person name="Rasinkangas P."/>
            <person name="Parkhill J."/>
            <person name="Rea M.C."/>
            <person name="O'Sullivan O."/>
            <person name="Ritari J."/>
            <person name="Douillard F.P."/>
            <person name="Paul Ross R."/>
            <person name="Yang R."/>
            <person name="Briner A.E."/>
            <person name="Felis G.E."/>
            <person name="de Vos W.M."/>
            <person name="Barrangou R."/>
            <person name="Klaenhammer T.R."/>
            <person name="Caufield P.W."/>
            <person name="Cui Y."/>
            <person name="Zhang H."/>
            <person name="O'Toole P.W."/>
        </authorList>
    </citation>
    <scope>NUCLEOTIDE SEQUENCE [LARGE SCALE GENOMIC DNA]</scope>
    <source>
        <strain evidence="2 3">DSM 20505</strain>
    </source>
</reference>
<dbReference type="InterPro" id="IPR006427">
    <property type="entry name" value="Portal_HK97"/>
</dbReference>
<dbReference type="STRING" id="1291052.FC18_GL002227"/>
<dbReference type="EMBL" id="AYYO01000044">
    <property type="protein sequence ID" value="KRM54810.1"/>
    <property type="molecule type" value="Genomic_DNA"/>
</dbReference>
<dbReference type="InterPro" id="IPR006944">
    <property type="entry name" value="Phage/GTA_portal"/>
</dbReference>
<keyword evidence="3" id="KW-1185">Reference proteome</keyword>
<dbReference type="Pfam" id="PF04860">
    <property type="entry name" value="Phage_portal"/>
    <property type="match status" value="1"/>
</dbReference>
<protein>
    <submittedName>
        <fullName evidence="2">Phage-related portal protein</fullName>
    </submittedName>
</protein>
<sequence>MKLFRSIDYATNTDPHWAGSLLDEGILPSTRHGYTGIGALRNSDVLTAVSIIAGDIGRFPLVVEDRNNDKIVSLENVEYLMNTKANNRLTAYQWKFSMAVNAILSGNAYSRIVRDPLTGEPAMFEFYAPSQTQIDDNDPAQIVYRFTPYNSGVQKVCEAADVIHWKFFSYDTIRGRSPLLSLGKEISLQDSGVSTLQKFFSDGLKGSILKAKGKLGADARRKMRQDFEKAQAGASAGAPIVVDDTMDYTPLEVDTNVLNLITSNNYSTAQIAKALRVPAFRLAQNSPNQSVKQLSDDYVQNDLPFYFMPITTEFEMKLLDDQQRHNYSISFDTSAVAGMSVDDVVKLKKNGVIVGDESRKRLGMKATGLPDMNKLETDLNTIFLDQRSVYLASKGGDENDKGNSNNHNANGNSGSD</sequence>
<feature type="region of interest" description="Disordered" evidence="1">
    <location>
        <begin position="394"/>
        <end position="416"/>
    </location>
</feature>
<organism evidence="2 3">
    <name type="scientific">Lacticaseibacillus sharpeae JCM 1186 = DSM 20505</name>
    <dbReference type="NCBI Taxonomy" id="1291052"/>
    <lineage>
        <taxon>Bacteria</taxon>
        <taxon>Bacillati</taxon>
        <taxon>Bacillota</taxon>
        <taxon>Bacilli</taxon>
        <taxon>Lactobacillales</taxon>
        <taxon>Lactobacillaceae</taxon>
        <taxon>Lacticaseibacillus</taxon>
    </lineage>
</organism>
<dbReference type="RefSeq" id="WP_056976114.1">
    <property type="nucleotide sequence ID" value="NZ_AYYO01000044.1"/>
</dbReference>
<feature type="compositionally biased region" description="Low complexity" evidence="1">
    <location>
        <begin position="402"/>
        <end position="416"/>
    </location>
</feature>
<evidence type="ECO:0000256" key="1">
    <source>
        <dbReference type="SAM" id="MobiDB-lite"/>
    </source>
</evidence>
<dbReference type="Proteomes" id="UP000051679">
    <property type="component" value="Unassembled WGS sequence"/>
</dbReference>
<gene>
    <name evidence="2" type="ORF">FC18_GL002227</name>
</gene>
<comment type="caution">
    <text evidence="2">The sequence shown here is derived from an EMBL/GenBank/DDBJ whole genome shotgun (WGS) entry which is preliminary data.</text>
</comment>
<dbReference type="PATRIC" id="fig|1291052.5.peg.2295"/>
<evidence type="ECO:0000313" key="2">
    <source>
        <dbReference type="EMBL" id="KRM54810.1"/>
    </source>
</evidence>
<dbReference type="OrthoDB" id="9765386at2"/>
<accession>A0A0R1ZKB2</accession>
<dbReference type="AlphaFoldDB" id="A0A0R1ZKB2"/>
<evidence type="ECO:0000313" key="3">
    <source>
        <dbReference type="Proteomes" id="UP000051679"/>
    </source>
</evidence>
<dbReference type="NCBIfam" id="TIGR01537">
    <property type="entry name" value="portal_HK97"/>
    <property type="match status" value="1"/>
</dbReference>
<name>A0A0R1ZKB2_9LACO</name>